<reference evidence="1" key="1">
    <citation type="submission" date="2022-07" db="EMBL/GenBank/DDBJ databases">
        <title>Phylogenomic reconstructions and comparative analyses of Kickxellomycotina fungi.</title>
        <authorList>
            <person name="Reynolds N.K."/>
            <person name="Stajich J.E."/>
            <person name="Barry K."/>
            <person name="Grigoriev I.V."/>
            <person name="Crous P."/>
            <person name="Smith M.E."/>
        </authorList>
    </citation>
    <scope>NUCLEOTIDE SEQUENCE</scope>
    <source>
        <strain evidence="1">RSA 567</strain>
    </source>
</reference>
<feature type="non-terminal residue" evidence="1">
    <location>
        <position position="148"/>
    </location>
</feature>
<dbReference type="Proteomes" id="UP001151582">
    <property type="component" value="Unassembled WGS sequence"/>
</dbReference>
<keyword evidence="2" id="KW-1185">Reference proteome</keyword>
<dbReference type="AlphaFoldDB" id="A0A9W8E614"/>
<evidence type="ECO:0000313" key="1">
    <source>
        <dbReference type="EMBL" id="KAJ1971881.1"/>
    </source>
</evidence>
<protein>
    <submittedName>
        <fullName evidence="1">Uncharacterized protein</fullName>
    </submittedName>
</protein>
<gene>
    <name evidence="1" type="ORF">H4R34_005597</name>
</gene>
<proteinExistence type="predicted"/>
<accession>A0A9W8E614</accession>
<name>A0A9W8E614_9FUNG</name>
<dbReference type="EMBL" id="JANBQB010001214">
    <property type="protein sequence ID" value="KAJ1971881.1"/>
    <property type="molecule type" value="Genomic_DNA"/>
</dbReference>
<sequence>MDMPALVERYLEIINDVDFHPFLVERQNEPLYGILAKDIVHNDPDRTRYFFNDIVAFHVVPELITAYVAKGYYDQALAFVDKLLENPHLSDFWKSIKVDTGLNYYERAVYTALFLDHGEKAFVFLEQMQLKLGFKVNRLSQCARNIEF</sequence>
<evidence type="ECO:0000313" key="2">
    <source>
        <dbReference type="Proteomes" id="UP001151582"/>
    </source>
</evidence>
<comment type="caution">
    <text evidence="1">The sequence shown here is derived from an EMBL/GenBank/DDBJ whole genome shotgun (WGS) entry which is preliminary data.</text>
</comment>
<organism evidence="1 2">
    <name type="scientific">Dimargaris verticillata</name>
    <dbReference type="NCBI Taxonomy" id="2761393"/>
    <lineage>
        <taxon>Eukaryota</taxon>
        <taxon>Fungi</taxon>
        <taxon>Fungi incertae sedis</taxon>
        <taxon>Zoopagomycota</taxon>
        <taxon>Kickxellomycotina</taxon>
        <taxon>Dimargaritomycetes</taxon>
        <taxon>Dimargaritales</taxon>
        <taxon>Dimargaritaceae</taxon>
        <taxon>Dimargaris</taxon>
    </lineage>
</organism>